<dbReference type="GO" id="GO:0006355">
    <property type="term" value="P:regulation of DNA-templated transcription"/>
    <property type="evidence" value="ECO:0007669"/>
    <property type="project" value="InterPro"/>
</dbReference>
<dbReference type="GO" id="GO:0000976">
    <property type="term" value="F:transcription cis-regulatory region binding"/>
    <property type="evidence" value="ECO:0007669"/>
    <property type="project" value="TreeGrafter"/>
</dbReference>
<evidence type="ECO:0000259" key="9">
    <source>
        <dbReference type="PROSITE" id="PS51755"/>
    </source>
</evidence>
<keyword evidence="2" id="KW-0902">Two-component regulatory system</keyword>
<evidence type="ECO:0000259" key="8">
    <source>
        <dbReference type="PROSITE" id="PS50110"/>
    </source>
</evidence>
<dbReference type="InterPro" id="IPR001789">
    <property type="entry name" value="Sig_transdc_resp-reg_receiver"/>
</dbReference>
<proteinExistence type="predicted"/>
<dbReference type="SUPFAM" id="SSF46894">
    <property type="entry name" value="C-terminal effector domain of the bipartite response regulators"/>
    <property type="match status" value="1"/>
</dbReference>
<dbReference type="PANTHER" id="PTHR48111:SF21">
    <property type="entry name" value="DNA-BINDING DUAL MASTER TRANSCRIPTIONAL REGULATOR RPAA"/>
    <property type="match status" value="1"/>
</dbReference>
<keyword evidence="4 7" id="KW-0238">DNA-binding</keyword>
<gene>
    <name evidence="10" type="primary">baeR</name>
    <name evidence="10" type="ORF">Pla133_45690</name>
</gene>
<dbReference type="Gene3D" id="3.40.50.2300">
    <property type="match status" value="1"/>
</dbReference>
<dbReference type="SMART" id="SM00862">
    <property type="entry name" value="Trans_reg_C"/>
    <property type="match status" value="1"/>
</dbReference>
<dbReference type="Pfam" id="PF00072">
    <property type="entry name" value="Response_reg"/>
    <property type="match status" value="1"/>
</dbReference>
<evidence type="ECO:0000313" key="10">
    <source>
        <dbReference type="EMBL" id="QDU69449.1"/>
    </source>
</evidence>
<accession>A0A518BR58</accession>
<dbReference type="SUPFAM" id="SSF52172">
    <property type="entry name" value="CheY-like"/>
    <property type="match status" value="1"/>
</dbReference>
<evidence type="ECO:0000313" key="11">
    <source>
        <dbReference type="Proteomes" id="UP000316921"/>
    </source>
</evidence>
<dbReference type="GO" id="GO:0000156">
    <property type="term" value="F:phosphorelay response regulator activity"/>
    <property type="evidence" value="ECO:0007669"/>
    <property type="project" value="TreeGrafter"/>
</dbReference>
<dbReference type="AlphaFoldDB" id="A0A518BR58"/>
<dbReference type="FunFam" id="3.40.50.2300:FF:000001">
    <property type="entry name" value="DNA-binding response regulator PhoB"/>
    <property type="match status" value="1"/>
</dbReference>
<evidence type="ECO:0000256" key="2">
    <source>
        <dbReference type="ARBA" id="ARBA00023012"/>
    </source>
</evidence>
<reference evidence="10 11" key="1">
    <citation type="submission" date="2019-02" db="EMBL/GenBank/DDBJ databases">
        <title>Deep-cultivation of Planctomycetes and their phenomic and genomic characterization uncovers novel biology.</title>
        <authorList>
            <person name="Wiegand S."/>
            <person name="Jogler M."/>
            <person name="Boedeker C."/>
            <person name="Pinto D."/>
            <person name="Vollmers J."/>
            <person name="Rivas-Marin E."/>
            <person name="Kohn T."/>
            <person name="Peeters S.H."/>
            <person name="Heuer A."/>
            <person name="Rast P."/>
            <person name="Oberbeckmann S."/>
            <person name="Bunk B."/>
            <person name="Jeske O."/>
            <person name="Meyerdierks A."/>
            <person name="Storesund J.E."/>
            <person name="Kallscheuer N."/>
            <person name="Luecker S."/>
            <person name="Lage O.M."/>
            <person name="Pohl T."/>
            <person name="Merkel B.J."/>
            <person name="Hornburger P."/>
            <person name="Mueller R.-W."/>
            <person name="Bruemmer F."/>
            <person name="Labrenz M."/>
            <person name="Spormann A.M."/>
            <person name="Op den Camp H."/>
            <person name="Overmann J."/>
            <person name="Amann R."/>
            <person name="Jetten M.S.M."/>
            <person name="Mascher T."/>
            <person name="Medema M.H."/>
            <person name="Devos D.P."/>
            <person name="Kaster A.-K."/>
            <person name="Ovreas L."/>
            <person name="Rohde M."/>
            <person name="Galperin M.Y."/>
            <person name="Jogler C."/>
        </authorList>
    </citation>
    <scope>NUCLEOTIDE SEQUENCE [LARGE SCALE GENOMIC DNA]</scope>
    <source>
        <strain evidence="10 11">Pla133</strain>
    </source>
</reference>
<dbReference type="InterPro" id="IPR001867">
    <property type="entry name" value="OmpR/PhoB-type_DNA-bd"/>
</dbReference>
<feature type="domain" description="Response regulatory" evidence="8">
    <location>
        <begin position="4"/>
        <end position="120"/>
    </location>
</feature>
<keyword evidence="5" id="KW-0804">Transcription</keyword>
<evidence type="ECO:0000256" key="3">
    <source>
        <dbReference type="ARBA" id="ARBA00023015"/>
    </source>
</evidence>
<dbReference type="EMBL" id="CP036287">
    <property type="protein sequence ID" value="QDU69449.1"/>
    <property type="molecule type" value="Genomic_DNA"/>
</dbReference>
<dbReference type="KEGG" id="pbap:Pla133_45690"/>
<dbReference type="PROSITE" id="PS51755">
    <property type="entry name" value="OMPR_PHOB"/>
    <property type="match status" value="1"/>
</dbReference>
<sequence length="224" mass="24878">MRGRVIIVEDESDIAELVSLHLAREGWTPTIHSDGTAGLEAIRAEPPALVILDLMLPGRDGFEICREMRRDAELEHVPILMLSARGEETDKVAGLELGADDYMEKPFAPRELVARAKRLVARAAPREKAGEQIVAGPITIDLERHEIHVEGELIGVTRTEFRILELLCKRPGRVRDRGEILEFVSEGSALERTVDVHIASLRRKLGETGALVETVRGVGYRINL</sequence>
<dbReference type="Gene3D" id="1.10.10.10">
    <property type="entry name" value="Winged helix-like DNA-binding domain superfamily/Winged helix DNA-binding domain"/>
    <property type="match status" value="1"/>
</dbReference>
<evidence type="ECO:0000256" key="4">
    <source>
        <dbReference type="ARBA" id="ARBA00023125"/>
    </source>
</evidence>
<name>A0A518BR58_9BACT</name>
<dbReference type="Gene3D" id="6.10.250.690">
    <property type="match status" value="1"/>
</dbReference>
<dbReference type="InterPro" id="IPR036388">
    <property type="entry name" value="WH-like_DNA-bd_sf"/>
</dbReference>
<dbReference type="Pfam" id="PF00486">
    <property type="entry name" value="Trans_reg_C"/>
    <property type="match status" value="1"/>
</dbReference>
<feature type="DNA-binding region" description="OmpR/PhoB-type" evidence="7">
    <location>
        <begin position="130"/>
        <end position="224"/>
    </location>
</feature>
<dbReference type="Proteomes" id="UP000316921">
    <property type="component" value="Chromosome"/>
</dbReference>
<organism evidence="10 11">
    <name type="scientific">Engelhardtia mirabilis</name>
    <dbReference type="NCBI Taxonomy" id="2528011"/>
    <lineage>
        <taxon>Bacteria</taxon>
        <taxon>Pseudomonadati</taxon>
        <taxon>Planctomycetota</taxon>
        <taxon>Planctomycetia</taxon>
        <taxon>Planctomycetia incertae sedis</taxon>
        <taxon>Engelhardtia</taxon>
    </lineage>
</organism>
<evidence type="ECO:0000256" key="5">
    <source>
        <dbReference type="ARBA" id="ARBA00023163"/>
    </source>
</evidence>
<evidence type="ECO:0000256" key="6">
    <source>
        <dbReference type="PROSITE-ProRule" id="PRU00169"/>
    </source>
</evidence>
<feature type="modified residue" description="4-aspartylphosphate" evidence="6">
    <location>
        <position position="53"/>
    </location>
</feature>
<dbReference type="SMART" id="SM00448">
    <property type="entry name" value="REC"/>
    <property type="match status" value="1"/>
</dbReference>
<dbReference type="PROSITE" id="PS50110">
    <property type="entry name" value="RESPONSE_REGULATORY"/>
    <property type="match status" value="1"/>
</dbReference>
<dbReference type="GO" id="GO:0005829">
    <property type="term" value="C:cytosol"/>
    <property type="evidence" value="ECO:0007669"/>
    <property type="project" value="TreeGrafter"/>
</dbReference>
<evidence type="ECO:0000256" key="7">
    <source>
        <dbReference type="PROSITE-ProRule" id="PRU01091"/>
    </source>
</evidence>
<dbReference type="InterPro" id="IPR011006">
    <property type="entry name" value="CheY-like_superfamily"/>
</dbReference>
<keyword evidence="11" id="KW-1185">Reference proteome</keyword>
<feature type="domain" description="OmpR/PhoB-type" evidence="9">
    <location>
        <begin position="130"/>
        <end position="224"/>
    </location>
</feature>
<dbReference type="CDD" id="cd00383">
    <property type="entry name" value="trans_reg_C"/>
    <property type="match status" value="1"/>
</dbReference>
<dbReference type="PANTHER" id="PTHR48111">
    <property type="entry name" value="REGULATOR OF RPOS"/>
    <property type="match status" value="1"/>
</dbReference>
<dbReference type="InterPro" id="IPR039420">
    <property type="entry name" value="WalR-like"/>
</dbReference>
<keyword evidence="3" id="KW-0805">Transcription regulation</keyword>
<keyword evidence="1 6" id="KW-0597">Phosphoprotein</keyword>
<dbReference type="InterPro" id="IPR016032">
    <property type="entry name" value="Sig_transdc_resp-reg_C-effctor"/>
</dbReference>
<dbReference type="GO" id="GO:0032993">
    <property type="term" value="C:protein-DNA complex"/>
    <property type="evidence" value="ECO:0007669"/>
    <property type="project" value="TreeGrafter"/>
</dbReference>
<protein>
    <submittedName>
        <fullName evidence="10">Transcriptional regulatory protein BaeR</fullName>
    </submittedName>
</protein>
<evidence type="ECO:0000256" key="1">
    <source>
        <dbReference type="ARBA" id="ARBA00022553"/>
    </source>
</evidence>